<sequence>ETADDVAQPTLPLPSSLIIPPSPPYQSPRTSSSQAAEGTSILIQRVLDKYSALVHRVEGLESANTAQQLEIL</sequence>
<feature type="region of interest" description="Disordered" evidence="1">
    <location>
        <begin position="1"/>
        <end position="37"/>
    </location>
</feature>
<protein>
    <submittedName>
        <fullName evidence="2">Uncharacterized protein</fullName>
    </submittedName>
</protein>
<accession>A0A699VVW7</accession>
<feature type="non-terminal residue" evidence="2">
    <location>
        <position position="72"/>
    </location>
</feature>
<proteinExistence type="predicted"/>
<evidence type="ECO:0000256" key="1">
    <source>
        <dbReference type="SAM" id="MobiDB-lite"/>
    </source>
</evidence>
<dbReference type="EMBL" id="BKCJ011488664">
    <property type="protein sequence ID" value="GFD37638.1"/>
    <property type="molecule type" value="Genomic_DNA"/>
</dbReference>
<reference evidence="2" key="1">
    <citation type="journal article" date="2019" name="Sci. Rep.">
        <title>Draft genome of Tanacetum cinerariifolium, the natural source of mosquito coil.</title>
        <authorList>
            <person name="Yamashiro T."/>
            <person name="Shiraishi A."/>
            <person name="Satake H."/>
            <person name="Nakayama K."/>
        </authorList>
    </citation>
    <scope>NUCLEOTIDE SEQUENCE</scope>
</reference>
<name>A0A699VVW7_TANCI</name>
<evidence type="ECO:0000313" key="2">
    <source>
        <dbReference type="EMBL" id="GFD37638.1"/>
    </source>
</evidence>
<feature type="non-terminal residue" evidence="2">
    <location>
        <position position="1"/>
    </location>
</feature>
<comment type="caution">
    <text evidence="2">The sequence shown here is derived from an EMBL/GenBank/DDBJ whole genome shotgun (WGS) entry which is preliminary data.</text>
</comment>
<organism evidence="2">
    <name type="scientific">Tanacetum cinerariifolium</name>
    <name type="common">Dalmatian daisy</name>
    <name type="synonym">Chrysanthemum cinerariifolium</name>
    <dbReference type="NCBI Taxonomy" id="118510"/>
    <lineage>
        <taxon>Eukaryota</taxon>
        <taxon>Viridiplantae</taxon>
        <taxon>Streptophyta</taxon>
        <taxon>Embryophyta</taxon>
        <taxon>Tracheophyta</taxon>
        <taxon>Spermatophyta</taxon>
        <taxon>Magnoliopsida</taxon>
        <taxon>eudicotyledons</taxon>
        <taxon>Gunneridae</taxon>
        <taxon>Pentapetalae</taxon>
        <taxon>asterids</taxon>
        <taxon>campanulids</taxon>
        <taxon>Asterales</taxon>
        <taxon>Asteraceae</taxon>
        <taxon>Asteroideae</taxon>
        <taxon>Anthemideae</taxon>
        <taxon>Anthemidinae</taxon>
        <taxon>Tanacetum</taxon>
    </lineage>
</organism>
<dbReference type="AlphaFoldDB" id="A0A699VVW7"/>
<feature type="compositionally biased region" description="Low complexity" evidence="1">
    <location>
        <begin position="8"/>
        <end position="19"/>
    </location>
</feature>
<gene>
    <name evidence="2" type="ORF">Tci_909607</name>
</gene>